<dbReference type="SUPFAM" id="SSF46894">
    <property type="entry name" value="C-terminal effector domain of the bipartite response regulators"/>
    <property type="match status" value="1"/>
</dbReference>
<proteinExistence type="predicted"/>
<sequence length="362" mass="40039">MQPDTQLRRALEAVRALSEQAPSWSSVLWTANRLVGSDAAVLIVFSGDSVVDVQQSGADAAAVRDYAGHFHTEDVMTLPSVVKPPGTWLDTQILLPEPRRQRSAYYVDFMCKHRMRQLYSFMIENGPDRRTSLGFQRESAWDGLSAFLASERIRTYTQALQQAVERRRAQAASWLATTDHAFDALAEASCLVHRSGQIVHTSPAAKDLFDSRGSVVVKGGRISHPDPRERSRLEASLREASGTESVRQLVFRDSRAGLPVHLELVRANPLLRMGSEPLVFIRLRRAGLQAVASPERLLQALCITLAEARVLHALATGLSVSNYAQSNGVSIHTVRKQVATLMIKLACTRQVDLVRAALEIRD</sequence>
<gene>
    <name evidence="2" type="ORF">J2W25_002089</name>
</gene>
<dbReference type="AlphaFoldDB" id="A0AAW8DU40"/>
<dbReference type="GO" id="GO:0006355">
    <property type="term" value="P:regulation of DNA-templated transcription"/>
    <property type="evidence" value="ECO:0007669"/>
    <property type="project" value="InterPro"/>
</dbReference>
<comment type="caution">
    <text evidence="2">The sequence shown here is derived from an EMBL/GenBank/DDBJ whole genome shotgun (WGS) entry which is preliminary data.</text>
</comment>
<name>A0AAW8DU40_9BURK</name>
<reference evidence="2" key="1">
    <citation type="submission" date="2023-07" db="EMBL/GenBank/DDBJ databases">
        <title>Sorghum-associated microbial communities from plants grown in Nebraska, USA.</title>
        <authorList>
            <person name="Schachtman D."/>
        </authorList>
    </citation>
    <scope>NUCLEOTIDE SEQUENCE</scope>
    <source>
        <strain evidence="2">DS2795</strain>
    </source>
</reference>
<dbReference type="InterPro" id="IPR000792">
    <property type="entry name" value="Tscrpt_reg_LuxR_C"/>
</dbReference>
<accession>A0AAW8DU40</accession>
<organism evidence="2 3">
    <name type="scientific">Variovorax boronicumulans</name>
    <dbReference type="NCBI Taxonomy" id="436515"/>
    <lineage>
        <taxon>Bacteria</taxon>
        <taxon>Pseudomonadati</taxon>
        <taxon>Pseudomonadota</taxon>
        <taxon>Betaproteobacteria</taxon>
        <taxon>Burkholderiales</taxon>
        <taxon>Comamonadaceae</taxon>
        <taxon>Variovorax</taxon>
    </lineage>
</organism>
<dbReference type="RefSeq" id="WP_307636611.1">
    <property type="nucleotide sequence ID" value="NZ_JAUSRR010000003.1"/>
</dbReference>
<evidence type="ECO:0000313" key="3">
    <source>
        <dbReference type="Proteomes" id="UP001244295"/>
    </source>
</evidence>
<dbReference type="Gene3D" id="1.10.10.10">
    <property type="entry name" value="Winged helix-like DNA-binding domain superfamily/Winged helix DNA-binding domain"/>
    <property type="match status" value="1"/>
</dbReference>
<dbReference type="InterPro" id="IPR016032">
    <property type="entry name" value="Sig_transdc_resp-reg_C-effctor"/>
</dbReference>
<evidence type="ECO:0000259" key="1">
    <source>
        <dbReference type="SMART" id="SM00421"/>
    </source>
</evidence>
<feature type="domain" description="HTH luxR-type" evidence="1">
    <location>
        <begin position="300"/>
        <end position="357"/>
    </location>
</feature>
<keyword evidence="2" id="KW-0238">DNA-binding</keyword>
<dbReference type="Proteomes" id="UP001244295">
    <property type="component" value="Unassembled WGS sequence"/>
</dbReference>
<dbReference type="EMBL" id="JAUSRR010000003">
    <property type="protein sequence ID" value="MDP9923068.1"/>
    <property type="molecule type" value="Genomic_DNA"/>
</dbReference>
<dbReference type="GO" id="GO:0003677">
    <property type="term" value="F:DNA binding"/>
    <property type="evidence" value="ECO:0007669"/>
    <property type="project" value="UniProtKB-KW"/>
</dbReference>
<protein>
    <submittedName>
        <fullName evidence="2">DNA-binding CsgD family transcriptional regulator/PAS domain-containing protein</fullName>
    </submittedName>
</protein>
<dbReference type="SMART" id="SM00421">
    <property type="entry name" value="HTH_LUXR"/>
    <property type="match status" value="1"/>
</dbReference>
<dbReference type="InterPro" id="IPR036388">
    <property type="entry name" value="WH-like_DNA-bd_sf"/>
</dbReference>
<evidence type="ECO:0000313" key="2">
    <source>
        <dbReference type="EMBL" id="MDP9923068.1"/>
    </source>
</evidence>